<protein>
    <submittedName>
        <fullName evidence="2">Uncharacterized protein</fullName>
    </submittedName>
</protein>
<evidence type="ECO:0000256" key="1">
    <source>
        <dbReference type="SAM" id="MobiDB-lite"/>
    </source>
</evidence>
<evidence type="ECO:0000313" key="3">
    <source>
        <dbReference type="Proteomes" id="UP001139158"/>
    </source>
</evidence>
<dbReference type="EMBL" id="JAJFZV010000014">
    <property type="protein sequence ID" value="MCC3298766.1"/>
    <property type="molecule type" value="Genomic_DNA"/>
</dbReference>
<dbReference type="AlphaFoldDB" id="A0A9X1SDI9"/>
<dbReference type="RefSeq" id="WP_227896631.1">
    <property type="nucleotide sequence ID" value="NZ_CP099466.1"/>
</dbReference>
<feature type="compositionally biased region" description="Basic and acidic residues" evidence="1">
    <location>
        <begin position="15"/>
        <end position="26"/>
    </location>
</feature>
<keyword evidence="3" id="KW-1185">Reference proteome</keyword>
<gene>
    <name evidence="2" type="ORF">LJ757_13270</name>
</gene>
<name>A0A9X1SDI9_9MICC</name>
<reference evidence="2" key="1">
    <citation type="submission" date="2021-10" db="EMBL/GenBank/DDBJ databases">
        <title>Novel species in genus Arthrobacter.</title>
        <authorList>
            <person name="Liu Y."/>
        </authorList>
    </citation>
    <scope>NUCLEOTIDE SEQUENCE</scope>
    <source>
        <strain evidence="2">Zg-Y453</strain>
    </source>
</reference>
<accession>A0A9X1SDI9</accession>
<dbReference type="Proteomes" id="UP001139158">
    <property type="component" value="Unassembled WGS sequence"/>
</dbReference>
<sequence>MAANVPDPGSSGEPRLPEDEIPRPAEADLPEIVVETDDAGHHYGVDREFLNGKPHREPAEPVVYQDYFHAPKFTEDMY</sequence>
<organism evidence="2 3">
    <name type="scientific">Arthrobacter caoxuetaonis</name>
    <dbReference type="NCBI Taxonomy" id="2886935"/>
    <lineage>
        <taxon>Bacteria</taxon>
        <taxon>Bacillati</taxon>
        <taxon>Actinomycetota</taxon>
        <taxon>Actinomycetes</taxon>
        <taxon>Micrococcales</taxon>
        <taxon>Micrococcaceae</taxon>
        <taxon>Arthrobacter</taxon>
    </lineage>
</organism>
<feature type="region of interest" description="Disordered" evidence="1">
    <location>
        <begin position="1"/>
        <end position="29"/>
    </location>
</feature>
<evidence type="ECO:0000313" key="2">
    <source>
        <dbReference type="EMBL" id="MCC3298766.1"/>
    </source>
</evidence>
<comment type="caution">
    <text evidence="2">The sequence shown here is derived from an EMBL/GenBank/DDBJ whole genome shotgun (WGS) entry which is preliminary data.</text>
</comment>
<proteinExistence type="predicted"/>